<protein>
    <submittedName>
        <fullName evidence="1">Uncharacterized protein</fullName>
    </submittedName>
</protein>
<organism evidence="1 2">
    <name type="scientific">Kribbella sindirgiensis</name>
    <dbReference type="NCBI Taxonomy" id="1124744"/>
    <lineage>
        <taxon>Bacteria</taxon>
        <taxon>Bacillati</taxon>
        <taxon>Actinomycetota</taxon>
        <taxon>Actinomycetes</taxon>
        <taxon>Propionibacteriales</taxon>
        <taxon>Kribbellaceae</taxon>
        <taxon>Kribbella</taxon>
    </lineage>
</organism>
<accession>A0A4R0J1S0</accession>
<proteinExistence type="predicted"/>
<keyword evidence="2" id="KW-1185">Reference proteome</keyword>
<reference evidence="1 2" key="1">
    <citation type="submission" date="2019-02" db="EMBL/GenBank/DDBJ databases">
        <title>Kribbella capetownensis sp. nov. and Kribbella speibonae sp. nov., isolated from soil.</title>
        <authorList>
            <person name="Curtis S.M."/>
            <person name="Norton I."/>
            <person name="Everest G.J."/>
            <person name="Meyers P.R."/>
        </authorList>
    </citation>
    <scope>NUCLEOTIDE SEQUENCE [LARGE SCALE GENOMIC DNA]</scope>
    <source>
        <strain evidence="1 2">DSM 27082</strain>
    </source>
</reference>
<gene>
    <name evidence="1" type="ORF">E0H50_14550</name>
</gene>
<dbReference type="RefSeq" id="WP_131288267.1">
    <property type="nucleotide sequence ID" value="NZ_SJKA01000004.1"/>
</dbReference>
<evidence type="ECO:0000313" key="1">
    <source>
        <dbReference type="EMBL" id="TCC35085.1"/>
    </source>
</evidence>
<dbReference type="EMBL" id="SJKA01000004">
    <property type="protein sequence ID" value="TCC35085.1"/>
    <property type="molecule type" value="Genomic_DNA"/>
</dbReference>
<name>A0A4R0J1S0_9ACTN</name>
<dbReference type="Proteomes" id="UP000292695">
    <property type="component" value="Unassembled WGS sequence"/>
</dbReference>
<evidence type="ECO:0000313" key="2">
    <source>
        <dbReference type="Proteomes" id="UP000292695"/>
    </source>
</evidence>
<comment type="caution">
    <text evidence="1">The sequence shown here is derived from an EMBL/GenBank/DDBJ whole genome shotgun (WGS) entry which is preliminary data.</text>
</comment>
<dbReference type="AlphaFoldDB" id="A0A4R0J1S0"/>
<sequence length="77" mass="8199">MGNDPIPAIRVKPGEFFLAAETVRRGLRFDAEGDVYEVVGAPARVGPDWLAKVRKVAGPGPGGEHNALLHTGKRVNP</sequence>